<dbReference type="PIRSF" id="PIRSF006276">
    <property type="entry name" value="UspA"/>
    <property type="match status" value="1"/>
</dbReference>
<evidence type="ECO:0000259" key="3">
    <source>
        <dbReference type="Pfam" id="PF00582"/>
    </source>
</evidence>
<dbReference type="Proteomes" id="UP001056819">
    <property type="component" value="Chromosome"/>
</dbReference>
<proteinExistence type="inferred from homology"/>
<comment type="similarity">
    <text evidence="1 2">Belongs to the universal stress protein A family.</text>
</comment>
<organism evidence="4 5">
    <name type="scientific">Conchiformibius steedae DSM 2580</name>
    <dbReference type="NCBI Taxonomy" id="1121352"/>
    <lineage>
        <taxon>Bacteria</taxon>
        <taxon>Pseudomonadati</taxon>
        <taxon>Pseudomonadota</taxon>
        <taxon>Betaproteobacteria</taxon>
        <taxon>Neisseriales</taxon>
        <taxon>Neisseriaceae</taxon>
        <taxon>Conchiformibius</taxon>
    </lineage>
</organism>
<dbReference type="RefSeq" id="WP_027022506.1">
    <property type="nucleotide sequence ID" value="NZ_CP097501.1"/>
</dbReference>
<evidence type="ECO:0000313" key="5">
    <source>
        <dbReference type="Proteomes" id="UP001056819"/>
    </source>
</evidence>
<evidence type="ECO:0000313" key="4">
    <source>
        <dbReference type="EMBL" id="URD66989.1"/>
    </source>
</evidence>
<name>A0AAE9HRW7_9NEIS</name>
<gene>
    <name evidence="4" type="ORF">LNQ82_07220</name>
</gene>
<accession>A0AAE9HRW7</accession>
<dbReference type="PRINTS" id="PR01438">
    <property type="entry name" value="UNVRSLSTRESS"/>
</dbReference>
<feature type="domain" description="UspA" evidence="3">
    <location>
        <begin position="1"/>
        <end position="148"/>
    </location>
</feature>
<comment type="subcellular location">
    <subcellularLocation>
        <location evidence="2">Cytoplasm</location>
    </subcellularLocation>
</comment>
<dbReference type="InterPro" id="IPR006016">
    <property type="entry name" value="UspA"/>
</dbReference>
<evidence type="ECO:0000256" key="1">
    <source>
        <dbReference type="ARBA" id="ARBA00008791"/>
    </source>
</evidence>
<dbReference type="SUPFAM" id="SSF52402">
    <property type="entry name" value="Adenine nucleotide alpha hydrolases-like"/>
    <property type="match status" value="1"/>
</dbReference>
<keyword evidence="2" id="KW-0963">Cytoplasm</keyword>
<dbReference type="Pfam" id="PF00582">
    <property type="entry name" value="Usp"/>
    <property type="match status" value="1"/>
</dbReference>
<dbReference type="CDD" id="cd00293">
    <property type="entry name" value="USP-like"/>
    <property type="match status" value="1"/>
</dbReference>
<dbReference type="AlphaFoldDB" id="A0AAE9HRW7"/>
<dbReference type="Gene3D" id="3.40.50.620">
    <property type="entry name" value="HUPs"/>
    <property type="match status" value="1"/>
</dbReference>
<dbReference type="EMBL" id="CP097501">
    <property type="protein sequence ID" value="URD66989.1"/>
    <property type="molecule type" value="Genomic_DNA"/>
</dbReference>
<dbReference type="InterPro" id="IPR014729">
    <property type="entry name" value="Rossmann-like_a/b/a_fold"/>
</dbReference>
<evidence type="ECO:0000256" key="2">
    <source>
        <dbReference type="PIRNR" id="PIRNR006276"/>
    </source>
</evidence>
<dbReference type="InterPro" id="IPR006015">
    <property type="entry name" value="Universal_stress_UspA"/>
</dbReference>
<dbReference type="PANTHER" id="PTHR46268:SF15">
    <property type="entry name" value="UNIVERSAL STRESS PROTEIN HP_0031"/>
    <property type="match status" value="1"/>
</dbReference>
<sequence length="159" mass="16957">MYQHIVVAVDGSNTALKALEHACRLAAFTGAKLTLVNVANPAEFMAVAPELVQQGGYEEAAREHGESVLGEALRHAEAAGVKDAVQHLLVSVRGAKEMAAELIDYADKEGSDLLVLGTHGRSGLMHLLMGSFTETVMRQTRVPLLVIRSNPDDEEKAAA</sequence>
<dbReference type="GO" id="GO:0005737">
    <property type="term" value="C:cytoplasm"/>
    <property type="evidence" value="ECO:0007669"/>
    <property type="project" value="UniProtKB-SubCell"/>
</dbReference>
<protein>
    <recommendedName>
        <fullName evidence="2">Universal stress protein</fullName>
    </recommendedName>
</protein>
<dbReference type="PANTHER" id="PTHR46268">
    <property type="entry name" value="STRESS RESPONSE PROTEIN NHAX"/>
    <property type="match status" value="1"/>
</dbReference>
<reference evidence="4" key="1">
    <citation type="submission" date="2022-05" db="EMBL/GenBank/DDBJ databases">
        <title>Alysiella filiformis genome sequencing.</title>
        <authorList>
            <person name="Viehboeck T."/>
        </authorList>
    </citation>
    <scope>NUCLEOTIDE SEQUENCE</scope>
    <source>
        <strain evidence="4">DSM 2580</strain>
    </source>
</reference>